<evidence type="ECO:0000313" key="3">
    <source>
        <dbReference type="EMBL" id="CAL1590181.1"/>
    </source>
</evidence>
<organism evidence="3 4">
    <name type="scientific">Knipowitschia caucasica</name>
    <name type="common">Caucasian dwarf goby</name>
    <name type="synonym">Pomatoschistus caucasicus</name>
    <dbReference type="NCBI Taxonomy" id="637954"/>
    <lineage>
        <taxon>Eukaryota</taxon>
        <taxon>Metazoa</taxon>
        <taxon>Chordata</taxon>
        <taxon>Craniata</taxon>
        <taxon>Vertebrata</taxon>
        <taxon>Euteleostomi</taxon>
        <taxon>Actinopterygii</taxon>
        <taxon>Neopterygii</taxon>
        <taxon>Teleostei</taxon>
        <taxon>Neoteleostei</taxon>
        <taxon>Acanthomorphata</taxon>
        <taxon>Gobiaria</taxon>
        <taxon>Gobiiformes</taxon>
        <taxon>Gobioidei</taxon>
        <taxon>Gobiidae</taxon>
        <taxon>Gobiinae</taxon>
        <taxon>Knipowitschia</taxon>
    </lineage>
</organism>
<dbReference type="EMBL" id="OZ035841">
    <property type="protein sequence ID" value="CAL1590181.1"/>
    <property type="molecule type" value="Genomic_DNA"/>
</dbReference>
<proteinExistence type="predicted"/>
<reference evidence="3 4" key="1">
    <citation type="submission" date="2024-04" db="EMBL/GenBank/DDBJ databases">
        <authorList>
            <person name="Waldvogel A.-M."/>
            <person name="Schoenle A."/>
        </authorList>
    </citation>
    <scope>NUCLEOTIDE SEQUENCE [LARGE SCALE GENOMIC DNA]</scope>
</reference>
<dbReference type="Proteomes" id="UP001497482">
    <property type="component" value="Chromosome 19"/>
</dbReference>
<sequence>MRGDRLEVLLLFVYPGLGDITAALREAEDVVVLLLVLLLVVVVVVGVCSPGGRYSEPGLGAPEPGVRSGGDPCEKTADVPPLGLSCRCEYKVDSEHRRSIPLRGPAPTVKIDRGGGQSGAVWEEFL</sequence>
<evidence type="ECO:0000256" key="1">
    <source>
        <dbReference type="SAM" id="MobiDB-lite"/>
    </source>
</evidence>
<dbReference type="AlphaFoldDB" id="A0AAV2KMB1"/>
<keyword evidence="2" id="KW-0472">Membrane</keyword>
<feature type="transmembrane region" description="Helical" evidence="2">
    <location>
        <begin position="30"/>
        <end position="48"/>
    </location>
</feature>
<evidence type="ECO:0000313" key="4">
    <source>
        <dbReference type="Proteomes" id="UP001497482"/>
    </source>
</evidence>
<name>A0AAV2KMB1_KNICA</name>
<gene>
    <name evidence="3" type="ORF">KC01_LOCUS19726</name>
</gene>
<evidence type="ECO:0000256" key="2">
    <source>
        <dbReference type="SAM" id="Phobius"/>
    </source>
</evidence>
<feature type="region of interest" description="Disordered" evidence="1">
    <location>
        <begin position="53"/>
        <end position="72"/>
    </location>
</feature>
<keyword evidence="4" id="KW-1185">Reference proteome</keyword>
<keyword evidence="2" id="KW-1133">Transmembrane helix</keyword>
<protein>
    <submittedName>
        <fullName evidence="3">Uncharacterized protein</fullName>
    </submittedName>
</protein>
<keyword evidence="2" id="KW-0812">Transmembrane</keyword>
<accession>A0AAV2KMB1</accession>